<feature type="compositionally biased region" description="Low complexity" evidence="10">
    <location>
        <begin position="88"/>
        <end position="105"/>
    </location>
</feature>
<dbReference type="InterPro" id="IPR057596">
    <property type="entry name" value="RDRP_core"/>
</dbReference>
<dbReference type="SUPFAM" id="SSF54928">
    <property type="entry name" value="RNA-binding domain, RBD"/>
    <property type="match status" value="1"/>
</dbReference>
<dbReference type="InterPro" id="IPR035979">
    <property type="entry name" value="RBD_domain_sf"/>
</dbReference>
<evidence type="ECO:0000256" key="7">
    <source>
        <dbReference type="ARBA" id="ARBA00023158"/>
    </source>
</evidence>
<proteinExistence type="inferred from homology"/>
<evidence type="ECO:0000256" key="5">
    <source>
        <dbReference type="ARBA" id="ARBA00022695"/>
    </source>
</evidence>
<feature type="compositionally biased region" description="Polar residues" evidence="10">
    <location>
        <begin position="53"/>
        <end position="78"/>
    </location>
</feature>
<feature type="region of interest" description="Disordered" evidence="10">
    <location>
        <begin position="1523"/>
        <end position="1552"/>
    </location>
</feature>
<dbReference type="GO" id="GO:0031380">
    <property type="term" value="C:nuclear RNA-directed RNA polymerase complex"/>
    <property type="evidence" value="ECO:0007669"/>
    <property type="project" value="TreeGrafter"/>
</dbReference>
<feature type="compositionally biased region" description="Low complexity" evidence="10">
    <location>
        <begin position="1523"/>
        <end position="1536"/>
    </location>
</feature>
<dbReference type="STRING" id="1336337.A0A3N4K424"/>
<evidence type="ECO:0000259" key="11">
    <source>
        <dbReference type="PROSITE" id="PS50102"/>
    </source>
</evidence>
<keyword evidence="6 9" id="KW-0694">RNA-binding</keyword>
<gene>
    <name evidence="12" type="ORF">L873DRAFT_1667538</name>
</gene>
<feature type="compositionally biased region" description="Polar residues" evidence="10">
    <location>
        <begin position="16"/>
        <end position="27"/>
    </location>
</feature>
<feature type="compositionally biased region" description="Polar residues" evidence="10">
    <location>
        <begin position="162"/>
        <end position="174"/>
    </location>
</feature>
<evidence type="ECO:0000256" key="4">
    <source>
        <dbReference type="ARBA" id="ARBA00022679"/>
    </source>
</evidence>
<feature type="compositionally biased region" description="Polar residues" evidence="10">
    <location>
        <begin position="126"/>
        <end position="143"/>
    </location>
</feature>
<feature type="region of interest" description="Disordered" evidence="10">
    <location>
        <begin position="1"/>
        <end position="31"/>
    </location>
</feature>
<evidence type="ECO:0000256" key="3">
    <source>
        <dbReference type="ARBA" id="ARBA00022484"/>
    </source>
</evidence>
<name>A0A3N4K424_9PEZI</name>
<dbReference type="InterPro" id="IPR007855">
    <property type="entry name" value="RDRP"/>
</dbReference>
<evidence type="ECO:0000256" key="6">
    <source>
        <dbReference type="ARBA" id="ARBA00022884"/>
    </source>
</evidence>
<keyword evidence="3" id="KW-0696">RNA-directed RNA polymerase</keyword>
<evidence type="ECO:0000313" key="13">
    <source>
        <dbReference type="Proteomes" id="UP000276215"/>
    </source>
</evidence>
<keyword evidence="7" id="KW-0943">RNA-mediated gene silencing</keyword>
<evidence type="ECO:0000256" key="9">
    <source>
        <dbReference type="PROSITE-ProRule" id="PRU00176"/>
    </source>
</evidence>
<dbReference type="Pfam" id="PF05183">
    <property type="entry name" value="RdRP"/>
    <property type="match status" value="1"/>
</dbReference>
<keyword evidence="4" id="KW-0808">Transferase</keyword>
<dbReference type="GO" id="GO:0030422">
    <property type="term" value="P:siRNA processing"/>
    <property type="evidence" value="ECO:0007669"/>
    <property type="project" value="TreeGrafter"/>
</dbReference>
<dbReference type="GO" id="GO:0003968">
    <property type="term" value="F:RNA-directed RNA polymerase activity"/>
    <property type="evidence" value="ECO:0007669"/>
    <property type="project" value="UniProtKB-KW"/>
</dbReference>
<feature type="compositionally biased region" description="Acidic residues" evidence="10">
    <location>
        <begin position="384"/>
        <end position="394"/>
    </location>
</feature>
<dbReference type="InterPro" id="IPR058752">
    <property type="entry name" value="RDRP_C_head"/>
</dbReference>
<evidence type="ECO:0000256" key="2">
    <source>
        <dbReference type="ARBA" id="ARBA00012494"/>
    </source>
</evidence>
<evidence type="ECO:0000256" key="1">
    <source>
        <dbReference type="ARBA" id="ARBA00005762"/>
    </source>
</evidence>
<dbReference type="InterPro" id="IPR012677">
    <property type="entry name" value="Nucleotide-bd_a/b_plait_sf"/>
</dbReference>
<reference evidence="12 13" key="1">
    <citation type="journal article" date="2018" name="Nat. Ecol. Evol.">
        <title>Pezizomycetes genomes reveal the molecular basis of ectomycorrhizal truffle lifestyle.</title>
        <authorList>
            <person name="Murat C."/>
            <person name="Payen T."/>
            <person name="Noel B."/>
            <person name="Kuo A."/>
            <person name="Morin E."/>
            <person name="Chen J."/>
            <person name="Kohler A."/>
            <person name="Krizsan K."/>
            <person name="Balestrini R."/>
            <person name="Da Silva C."/>
            <person name="Montanini B."/>
            <person name="Hainaut M."/>
            <person name="Levati E."/>
            <person name="Barry K.W."/>
            <person name="Belfiori B."/>
            <person name="Cichocki N."/>
            <person name="Clum A."/>
            <person name="Dockter R.B."/>
            <person name="Fauchery L."/>
            <person name="Guy J."/>
            <person name="Iotti M."/>
            <person name="Le Tacon F."/>
            <person name="Lindquist E.A."/>
            <person name="Lipzen A."/>
            <person name="Malagnac F."/>
            <person name="Mello A."/>
            <person name="Molinier V."/>
            <person name="Miyauchi S."/>
            <person name="Poulain J."/>
            <person name="Riccioni C."/>
            <person name="Rubini A."/>
            <person name="Sitrit Y."/>
            <person name="Splivallo R."/>
            <person name="Traeger S."/>
            <person name="Wang M."/>
            <person name="Zifcakova L."/>
            <person name="Wipf D."/>
            <person name="Zambonelli A."/>
            <person name="Paolocci F."/>
            <person name="Nowrousian M."/>
            <person name="Ottonello S."/>
            <person name="Baldrian P."/>
            <person name="Spatafora J.W."/>
            <person name="Henrissat B."/>
            <person name="Nagy L.G."/>
            <person name="Aury J.M."/>
            <person name="Wincker P."/>
            <person name="Grigoriev I.V."/>
            <person name="Bonfante P."/>
            <person name="Martin F.M."/>
        </authorList>
    </citation>
    <scope>NUCLEOTIDE SEQUENCE [LARGE SCALE GENOMIC DNA]</scope>
    <source>
        <strain evidence="12 13">120613-1</strain>
    </source>
</reference>
<evidence type="ECO:0000256" key="10">
    <source>
        <dbReference type="SAM" id="MobiDB-lite"/>
    </source>
</evidence>
<keyword evidence="5" id="KW-0548">Nucleotidyltransferase</keyword>
<protein>
    <recommendedName>
        <fullName evidence="2">RNA-directed RNA polymerase</fullName>
        <ecNumber evidence="2">2.7.7.48</ecNumber>
    </recommendedName>
</protein>
<dbReference type="PROSITE" id="PS50102">
    <property type="entry name" value="RRM"/>
    <property type="match status" value="1"/>
</dbReference>
<dbReference type="EC" id="2.7.7.48" evidence="2"/>
<dbReference type="PANTHER" id="PTHR23079:SF55">
    <property type="entry name" value="RNA-DIRECTED RNA POLYMERASE"/>
    <property type="match status" value="1"/>
</dbReference>
<dbReference type="EMBL" id="ML120359">
    <property type="protein sequence ID" value="RPB04079.1"/>
    <property type="molecule type" value="Genomic_DNA"/>
</dbReference>
<comment type="similarity">
    <text evidence="1">Belongs to the RdRP family.</text>
</comment>
<feature type="domain" description="RRM" evidence="11">
    <location>
        <begin position="218"/>
        <end position="269"/>
    </location>
</feature>
<comment type="catalytic activity">
    <reaction evidence="8">
        <text>RNA(n) + a ribonucleoside 5'-triphosphate = RNA(n+1) + diphosphate</text>
        <dbReference type="Rhea" id="RHEA:21248"/>
        <dbReference type="Rhea" id="RHEA-COMP:14527"/>
        <dbReference type="Rhea" id="RHEA-COMP:17342"/>
        <dbReference type="ChEBI" id="CHEBI:33019"/>
        <dbReference type="ChEBI" id="CHEBI:61557"/>
        <dbReference type="ChEBI" id="CHEBI:140395"/>
        <dbReference type="EC" id="2.7.7.48"/>
    </reaction>
</comment>
<evidence type="ECO:0000313" key="12">
    <source>
        <dbReference type="EMBL" id="RPB04079.1"/>
    </source>
</evidence>
<dbReference type="OrthoDB" id="6513042at2759"/>
<dbReference type="Pfam" id="PF26253">
    <property type="entry name" value="RdRP_head"/>
    <property type="match status" value="1"/>
</dbReference>
<feature type="region of interest" description="Disordered" evidence="10">
    <location>
        <begin position="374"/>
        <end position="397"/>
    </location>
</feature>
<keyword evidence="13" id="KW-1185">Reference proteome</keyword>
<accession>A0A3N4K424</accession>
<dbReference type="Proteomes" id="UP000276215">
    <property type="component" value="Unassembled WGS sequence"/>
</dbReference>
<dbReference type="InterPro" id="IPR000504">
    <property type="entry name" value="RRM_dom"/>
</dbReference>
<organism evidence="12 13">
    <name type="scientific">Choiromyces venosus 120613-1</name>
    <dbReference type="NCBI Taxonomy" id="1336337"/>
    <lineage>
        <taxon>Eukaryota</taxon>
        <taxon>Fungi</taxon>
        <taxon>Dikarya</taxon>
        <taxon>Ascomycota</taxon>
        <taxon>Pezizomycotina</taxon>
        <taxon>Pezizomycetes</taxon>
        <taxon>Pezizales</taxon>
        <taxon>Tuberaceae</taxon>
        <taxon>Choiromyces</taxon>
    </lineage>
</organism>
<dbReference type="CDD" id="cd00590">
    <property type="entry name" value="RRM_SF"/>
    <property type="match status" value="1"/>
</dbReference>
<feature type="region of interest" description="Disordered" evidence="10">
    <location>
        <begin position="53"/>
        <end position="200"/>
    </location>
</feature>
<evidence type="ECO:0000256" key="8">
    <source>
        <dbReference type="ARBA" id="ARBA00048744"/>
    </source>
</evidence>
<dbReference type="GO" id="GO:0003723">
    <property type="term" value="F:RNA binding"/>
    <property type="evidence" value="ECO:0007669"/>
    <property type="project" value="UniProtKB-UniRule"/>
</dbReference>
<sequence>MAPPVDMSHHRAGNVLPTSSSGSTLNPRANPYLAVSPVPQMALLTQVEVQQTATSLEKGDQPTQSTSINTVSRSTSLRTAPLRGNPISSRRGYPGPAGRGSPARPKNNDESHRRISNSHALPMLTSLPTRIDNQVPRSVTRNPSGHGDVARGYPNGRDNGRPSYNFNSHPNRNTNPKKHSSGRNTNSTGSGINMDNNSHSIRGLPILRQSNWNKPDERSIKISNIPLSLDLHQLYTIFSNYGEVESLELFQNDSGISDGNGRVRLSNVETPFWEEPFTYSLGVGSPTGSLTLRLEYQYKPKMIQSPIDRQKSYPQKYVFKLSLLQFGILYQEDTMIPMFTTTDTDEASLEVDLHRRALDIVFKIWLEKDNSTSTSTNQLQEESKEVDEYDDDDNNTSRKLTDRYERYRFRIPFSHLEQLIEVETSSTSGPGRAFVIDLPSAPFFWRKLHDPLLSIDDRMKFWTSWNAWFRQTSIAFDNSKRNGLPVTLEQRGGIINIGRWTTYRFEVGANEAKSDGFNELISAMKDFNIKINVQKDFKTLPKKKVDPIWDYIDTRRNQDSNYSLDQLHQASPPLLSYEVRYQLEVCISHNCLNEYNITPQFIDRLAELPGAKAIPLLEHVAEKRVRYYDPMDIFTIQGVARSTIHLKLPDHCQLLRKANVTPSTVYFTTPTVEITNRVVRQYSEHIDRFLRVQFVDEKFQGRINSTDKKTMHEVFTRVKTALDHGITIGDRKFEFLAFGNSQIREHGAYFFASTEHVSAADIRAWMGSFRNIRVVAKHAARLGQCFSTTRAISGVRVDVRSTEDIVNDEGYNFSDGVGKISEFLALLITTELRLKLVDKEPAPSCFQFRLGGRKGVLAVSPDTKDREVYIRPSQLKFEAKHNILEVIRWSKFATAALNRQLIIVLTSLGAPDRYFEDKLQFMLKSYEKAMVDPGVAVGLLCKNVDPNESTLAIAAMIRAGFMDRQEPFVMSMLKLWRAWTIKYLKEKAKIMIEEGAFVLGVVDETGILDGYYYSQDEKSTEDTDNLESSLPQIFLQVTNPDLPGESRVIEGPCIIARNPSLHPGDVRKVMAVNIKELHHLRNVVVFSQKGDRDLPNMLSGGDLDGDDYIVIWDEKLTSRVSNYEPMNYSAQPPRELARDVEIGDITKFFVNYMKNDKLGTIANAHLAWADKHDEGVKSDECFRLAILHSHAVDYVKSGEPAIMPPELRRKTFPHFMEKEPEKTYRSDKILGVLYDSVSKIDFVPAFELEFDDRILNAYTLDENILEPARTIKIRYDAAMRRIMAQHDIYTEFEVISTFIMHHSMATNDYKFHEDIANSCDGLKDTFKKIIYEVVASKDDIILGPFIAAMYSVTHQEMVKAKKKFFAAKAKIAAKRAAKRANGNEKAQEEGKIPAHAQDLEELAEFSIEEARNMPLISFPWLFGRTLGRIANREYPFKKLDGSTVDFKPAATVTDELEGRMGKKDKHATYRHGIYDDAVATTTPGIRENGNDIPDILWNGESILGKSQGEANSEDVTTIATDNINTPTIEPDTTTETSLDYNTRYNGREDSLI</sequence>
<feature type="compositionally biased region" description="Low complexity" evidence="10">
    <location>
        <begin position="182"/>
        <end position="191"/>
    </location>
</feature>
<dbReference type="PANTHER" id="PTHR23079">
    <property type="entry name" value="RNA-DEPENDENT RNA POLYMERASE"/>
    <property type="match status" value="1"/>
</dbReference>
<dbReference type="Gene3D" id="3.30.70.330">
    <property type="match status" value="1"/>
</dbReference>